<dbReference type="EMBL" id="JBHTMN010000018">
    <property type="protein sequence ID" value="MFD1385087.1"/>
    <property type="molecule type" value="Genomic_DNA"/>
</dbReference>
<sequence length="310" mass="32908">MEFITNIESSGRLAIDLVLYLMLPITVVMGGLMKVLENKGLLAWLSVKLSKVTHSFGASGIGVIASIKILFVSSVAPFPALIKVDAMEPDQRKVAATIALVMTMTQGNISFPLIAYGLNIWVLLFSSLVGGIIASAFTYYVLMRDVSPSANSIDVVEKGPAVKKTIVQSLSDGGMEGMKIAIGMLPMLIITIFILTILKDLNVIAFLTDLLAPAFQAIGLPGAAVLPIITKYVAGGTAYLGVIIDQAQHGTLSPRDLNIIAGLASNPLDLVGLALFSAIGPRIGKVFRYAILGALLGLLVRAVIHLVWFY</sequence>
<gene>
    <name evidence="3" type="ORF">ACFQ45_17165</name>
</gene>
<name>A0ABW4B4S5_9GAMM</name>
<evidence type="ECO:0000256" key="1">
    <source>
        <dbReference type="SAM" id="Phobius"/>
    </source>
</evidence>
<evidence type="ECO:0000313" key="3">
    <source>
        <dbReference type="EMBL" id="MFD1385087.1"/>
    </source>
</evidence>
<keyword evidence="1" id="KW-0472">Membrane</keyword>
<dbReference type="InterPro" id="IPR011642">
    <property type="entry name" value="Gate_dom"/>
</dbReference>
<keyword evidence="1" id="KW-1133">Transmembrane helix</keyword>
<dbReference type="Pfam" id="PF07670">
    <property type="entry name" value="Gate"/>
    <property type="match status" value="1"/>
</dbReference>
<feature type="transmembrane region" description="Helical" evidence="1">
    <location>
        <begin position="180"/>
        <end position="198"/>
    </location>
</feature>
<feature type="transmembrane region" description="Helical" evidence="1">
    <location>
        <begin position="259"/>
        <end position="279"/>
    </location>
</feature>
<dbReference type="Proteomes" id="UP001597059">
    <property type="component" value="Unassembled WGS sequence"/>
</dbReference>
<comment type="caution">
    <text evidence="3">The sequence shown here is derived from an EMBL/GenBank/DDBJ whole genome shotgun (WGS) entry which is preliminary data.</text>
</comment>
<feature type="transmembrane region" description="Helical" evidence="1">
    <location>
        <begin position="56"/>
        <end position="82"/>
    </location>
</feature>
<feature type="transmembrane region" description="Helical" evidence="1">
    <location>
        <begin position="94"/>
        <end position="114"/>
    </location>
</feature>
<keyword evidence="1" id="KW-0812">Transmembrane</keyword>
<feature type="transmembrane region" description="Helical" evidence="1">
    <location>
        <begin position="286"/>
        <end position="308"/>
    </location>
</feature>
<feature type="domain" description="Nucleoside transporter/FeoB GTPase Gate" evidence="2">
    <location>
        <begin position="182"/>
        <end position="257"/>
    </location>
</feature>
<keyword evidence="4" id="KW-1185">Reference proteome</keyword>
<proteinExistence type="predicted"/>
<organism evidence="3 4">
    <name type="scientific">Rhodanobacter aciditrophus</name>
    <dbReference type="NCBI Taxonomy" id="1623218"/>
    <lineage>
        <taxon>Bacteria</taxon>
        <taxon>Pseudomonadati</taxon>
        <taxon>Pseudomonadota</taxon>
        <taxon>Gammaproteobacteria</taxon>
        <taxon>Lysobacterales</taxon>
        <taxon>Rhodanobacteraceae</taxon>
        <taxon>Rhodanobacter</taxon>
    </lineage>
</organism>
<reference evidence="4" key="1">
    <citation type="journal article" date="2019" name="Int. J. Syst. Evol. Microbiol.">
        <title>The Global Catalogue of Microorganisms (GCM) 10K type strain sequencing project: providing services to taxonomists for standard genome sequencing and annotation.</title>
        <authorList>
            <consortium name="The Broad Institute Genomics Platform"/>
            <consortium name="The Broad Institute Genome Sequencing Center for Infectious Disease"/>
            <person name="Wu L."/>
            <person name="Ma J."/>
        </authorList>
    </citation>
    <scope>NUCLEOTIDE SEQUENCE [LARGE SCALE GENOMIC DNA]</scope>
    <source>
        <strain evidence="4">JCM 30774</strain>
    </source>
</reference>
<evidence type="ECO:0000259" key="2">
    <source>
        <dbReference type="Pfam" id="PF07670"/>
    </source>
</evidence>
<feature type="transmembrane region" description="Helical" evidence="1">
    <location>
        <begin position="120"/>
        <end position="142"/>
    </location>
</feature>
<feature type="transmembrane region" description="Helical" evidence="1">
    <location>
        <begin position="17"/>
        <end position="36"/>
    </location>
</feature>
<dbReference type="RefSeq" id="WP_377369914.1">
    <property type="nucleotide sequence ID" value="NZ_JBHTMN010000018.1"/>
</dbReference>
<evidence type="ECO:0000313" key="4">
    <source>
        <dbReference type="Proteomes" id="UP001597059"/>
    </source>
</evidence>
<accession>A0ABW4B4S5</accession>
<protein>
    <submittedName>
        <fullName evidence="3">Nucleoside recognition domain-containing protein</fullName>
    </submittedName>
</protein>